<dbReference type="Proteomes" id="UP001605036">
    <property type="component" value="Unassembled WGS sequence"/>
</dbReference>
<protein>
    <submittedName>
        <fullName evidence="2">Uncharacterized protein</fullName>
    </submittedName>
</protein>
<feature type="region of interest" description="Disordered" evidence="1">
    <location>
        <begin position="1"/>
        <end position="55"/>
    </location>
</feature>
<keyword evidence="3" id="KW-1185">Reference proteome</keyword>
<dbReference type="AlphaFoldDB" id="A0ABD1Z407"/>
<accession>A0ABD1Z407</accession>
<comment type="caution">
    <text evidence="2">The sequence shown here is derived from an EMBL/GenBank/DDBJ whole genome shotgun (WGS) entry which is preliminary data.</text>
</comment>
<gene>
    <name evidence="2" type="ORF">R1flu_007786</name>
</gene>
<reference evidence="2 3" key="1">
    <citation type="submission" date="2024-09" db="EMBL/GenBank/DDBJ databases">
        <title>Chromosome-scale assembly of Riccia fluitans.</title>
        <authorList>
            <person name="Paukszto L."/>
            <person name="Sawicki J."/>
            <person name="Karawczyk K."/>
            <person name="Piernik-Szablinska J."/>
            <person name="Szczecinska M."/>
            <person name="Mazdziarz M."/>
        </authorList>
    </citation>
    <scope>NUCLEOTIDE SEQUENCE [LARGE SCALE GENOMIC DNA]</scope>
    <source>
        <strain evidence="2">Rf_01</strain>
        <tissue evidence="2">Aerial parts of the thallus</tissue>
    </source>
</reference>
<evidence type="ECO:0000313" key="3">
    <source>
        <dbReference type="Proteomes" id="UP001605036"/>
    </source>
</evidence>
<evidence type="ECO:0000313" key="2">
    <source>
        <dbReference type="EMBL" id="KAL2636307.1"/>
    </source>
</evidence>
<organism evidence="2 3">
    <name type="scientific">Riccia fluitans</name>
    <dbReference type="NCBI Taxonomy" id="41844"/>
    <lineage>
        <taxon>Eukaryota</taxon>
        <taxon>Viridiplantae</taxon>
        <taxon>Streptophyta</taxon>
        <taxon>Embryophyta</taxon>
        <taxon>Marchantiophyta</taxon>
        <taxon>Marchantiopsida</taxon>
        <taxon>Marchantiidae</taxon>
        <taxon>Marchantiales</taxon>
        <taxon>Ricciaceae</taxon>
        <taxon>Riccia</taxon>
    </lineage>
</organism>
<name>A0ABD1Z407_9MARC</name>
<proteinExistence type="predicted"/>
<evidence type="ECO:0000256" key="1">
    <source>
        <dbReference type="SAM" id="MobiDB-lite"/>
    </source>
</evidence>
<feature type="compositionally biased region" description="Basic residues" evidence="1">
    <location>
        <begin position="33"/>
        <end position="43"/>
    </location>
</feature>
<sequence>MPKESKEEEKISRPHDSSNEDSNNSSEDEERRPQRKDRTHKRPDKKERNPLDQLVKDMAELKVHIAAPKEKRKEAKALRHDLWCSFCHN</sequence>
<feature type="compositionally biased region" description="Basic and acidic residues" evidence="1">
    <location>
        <begin position="44"/>
        <end position="55"/>
    </location>
</feature>
<dbReference type="EMBL" id="JBHFFA010000003">
    <property type="protein sequence ID" value="KAL2636307.1"/>
    <property type="molecule type" value="Genomic_DNA"/>
</dbReference>
<feature type="compositionally biased region" description="Basic and acidic residues" evidence="1">
    <location>
        <begin position="1"/>
        <end position="18"/>
    </location>
</feature>